<name>A0ABW2A3Y3_9GAMM</name>
<dbReference type="InterPro" id="IPR036515">
    <property type="entry name" value="Transposase_17_sf"/>
</dbReference>
<evidence type="ECO:0000313" key="3">
    <source>
        <dbReference type="Proteomes" id="UP001596422"/>
    </source>
</evidence>
<gene>
    <name evidence="2" type="ORF">ACFQDL_20050</name>
</gene>
<comment type="caution">
    <text evidence="2">The sequence shown here is derived from an EMBL/GenBank/DDBJ whole genome shotgun (WGS) entry which is preliminary data.</text>
</comment>
<keyword evidence="3" id="KW-1185">Reference proteome</keyword>
<dbReference type="Gene3D" id="3.30.70.1290">
    <property type="entry name" value="Transposase IS200-like"/>
    <property type="match status" value="1"/>
</dbReference>
<dbReference type="SMART" id="SM01321">
    <property type="entry name" value="Y1_Tnp"/>
    <property type="match status" value="1"/>
</dbReference>
<dbReference type="InterPro" id="IPR002686">
    <property type="entry name" value="Transposase_17"/>
</dbReference>
<evidence type="ECO:0000313" key="2">
    <source>
        <dbReference type="EMBL" id="MFC6672099.1"/>
    </source>
</evidence>
<dbReference type="InterPro" id="IPR052715">
    <property type="entry name" value="RAYT_transposase"/>
</dbReference>
<accession>A0ABW2A3Y3</accession>
<sequence length="135" mass="15798">MQHHLYLITTVTHGRERLFRDFRCGQSLASVLRNEDAHARTLAYVIMPDHLHWLFQLRSDTELHRLMHRIKGISAYRINRLLGRSGSVWQPGYHDHAVRNDEDLRALARYVVANPLRGGLVTSLGDYPFWDAIWL</sequence>
<dbReference type="Pfam" id="PF01797">
    <property type="entry name" value="Y1_Tnp"/>
    <property type="match status" value="1"/>
</dbReference>
<evidence type="ECO:0000259" key="1">
    <source>
        <dbReference type="SMART" id="SM01321"/>
    </source>
</evidence>
<dbReference type="Proteomes" id="UP001596422">
    <property type="component" value="Unassembled WGS sequence"/>
</dbReference>
<dbReference type="NCBIfam" id="NF047646">
    <property type="entry name" value="REP_Tyr_transpos"/>
    <property type="match status" value="1"/>
</dbReference>
<organism evidence="2 3">
    <name type="scientific">Marinobacterium aestuariivivens</name>
    <dbReference type="NCBI Taxonomy" id="1698799"/>
    <lineage>
        <taxon>Bacteria</taxon>
        <taxon>Pseudomonadati</taxon>
        <taxon>Pseudomonadota</taxon>
        <taxon>Gammaproteobacteria</taxon>
        <taxon>Oceanospirillales</taxon>
        <taxon>Oceanospirillaceae</taxon>
        <taxon>Marinobacterium</taxon>
    </lineage>
</organism>
<dbReference type="SUPFAM" id="SSF143422">
    <property type="entry name" value="Transposase IS200-like"/>
    <property type="match status" value="1"/>
</dbReference>
<dbReference type="EMBL" id="JBHSWE010000001">
    <property type="protein sequence ID" value="MFC6672099.1"/>
    <property type="molecule type" value="Genomic_DNA"/>
</dbReference>
<dbReference type="PANTHER" id="PTHR36966:SF1">
    <property type="entry name" value="REP-ASSOCIATED TYROSINE TRANSPOSASE"/>
    <property type="match status" value="1"/>
</dbReference>
<protein>
    <submittedName>
        <fullName evidence="2">Transposase</fullName>
    </submittedName>
</protein>
<feature type="domain" description="Transposase IS200-like" evidence="1">
    <location>
        <begin position="1"/>
        <end position="114"/>
    </location>
</feature>
<proteinExistence type="predicted"/>
<dbReference type="PANTHER" id="PTHR36966">
    <property type="entry name" value="REP-ASSOCIATED TYROSINE TRANSPOSASE"/>
    <property type="match status" value="1"/>
</dbReference>
<reference evidence="3" key="1">
    <citation type="journal article" date="2019" name="Int. J. Syst. Evol. Microbiol.">
        <title>The Global Catalogue of Microorganisms (GCM) 10K type strain sequencing project: providing services to taxonomists for standard genome sequencing and annotation.</title>
        <authorList>
            <consortium name="The Broad Institute Genomics Platform"/>
            <consortium name="The Broad Institute Genome Sequencing Center for Infectious Disease"/>
            <person name="Wu L."/>
            <person name="Ma J."/>
        </authorList>
    </citation>
    <scope>NUCLEOTIDE SEQUENCE [LARGE SCALE GENOMIC DNA]</scope>
    <source>
        <strain evidence="3">NBRC 111756</strain>
    </source>
</reference>